<proteinExistence type="predicted"/>
<dbReference type="NCBIfam" id="TIGR01212">
    <property type="entry name" value="TIGR01212 family radical SAM protein"/>
    <property type="match status" value="1"/>
</dbReference>
<keyword evidence="6" id="KW-0411">Iron-sulfur</keyword>
<dbReference type="InterPro" id="IPR005911">
    <property type="entry name" value="YhcC-like"/>
</dbReference>
<dbReference type="Gene3D" id="3.80.30.20">
    <property type="entry name" value="tm_1862 like domain"/>
    <property type="match status" value="1"/>
</dbReference>
<dbReference type="GO" id="GO:0051539">
    <property type="term" value="F:4 iron, 4 sulfur cluster binding"/>
    <property type="evidence" value="ECO:0007669"/>
    <property type="project" value="UniProtKB-KW"/>
</dbReference>
<dbReference type="KEGG" id="eio:H9L01_01060"/>
<dbReference type="InterPro" id="IPR007197">
    <property type="entry name" value="rSAM"/>
</dbReference>
<dbReference type="SMART" id="SM00729">
    <property type="entry name" value="Elp3"/>
    <property type="match status" value="1"/>
</dbReference>
<dbReference type="InterPro" id="IPR058240">
    <property type="entry name" value="rSAM_sf"/>
</dbReference>
<protein>
    <submittedName>
        <fullName evidence="8">TIGR01212 family radical SAM protein</fullName>
    </submittedName>
</protein>
<dbReference type="PANTHER" id="PTHR11135:SF1">
    <property type="entry name" value="PROTEIN YHCC"/>
    <property type="match status" value="1"/>
</dbReference>
<dbReference type="SFLD" id="SFLDG01091">
    <property type="entry name" value="uncharacterized_CHP01210-like"/>
    <property type="match status" value="1"/>
</dbReference>
<dbReference type="InterPro" id="IPR006638">
    <property type="entry name" value="Elp3/MiaA/NifB-like_rSAM"/>
</dbReference>
<gene>
    <name evidence="8" type="ORF">H9L01_01060</name>
</gene>
<keyword evidence="3" id="KW-0949">S-adenosyl-L-methionine</keyword>
<organism evidence="8 9">
    <name type="scientific">Erysipelothrix inopinata</name>
    <dbReference type="NCBI Taxonomy" id="225084"/>
    <lineage>
        <taxon>Bacteria</taxon>
        <taxon>Bacillati</taxon>
        <taxon>Bacillota</taxon>
        <taxon>Erysipelotrichia</taxon>
        <taxon>Erysipelotrichales</taxon>
        <taxon>Erysipelotrichaceae</taxon>
        <taxon>Erysipelothrix</taxon>
    </lineage>
</organism>
<keyword evidence="2" id="KW-0004">4Fe-4S</keyword>
<dbReference type="SFLD" id="SFLDG01082">
    <property type="entry name" value="B12-binding_domain_containing"/>
    <property type="match status" value="1"/>
</dbReference>
<dbReference type="EMBL" id="CP060715">
    <property type="protein sequence ID" value="QNN60991.1"/>
    <property type="molecule type" value="Genomic_DNA"/>
</dbReference>
<dbReference type="Pfam" id="PF16199">
    <property type="entry name" value="Radical_SAM_C"/>
    <property type="match status" value="1"/>
</dbReference>
<evidence type="ECO:0000259" key="7">
    <source>
        <dbReference type="PROSITE" id="PS51918"/>
    </source>
</evidence>
<dbReference type="AlphaFoldDB" id="A0A7G9RZG6"/>
<evidence type="ECO:0000256" key="6">
    <source>
        <dbReference type="ARBA" id="ARBA00023014"/>
    </source>
</evidence>
<dbReference type="SUPFAM" id="SSF102114">
    <property type="entry name" value="Radical SAM enzymes"/>
    <property type="match status" value="1"/>
</dbReference>
<comment type="cofactor">
    <cofactor evidence="1">
        <name>[4Fe-4S] cluster</name>
        <dbReference type="ChEBI" id="CHEBI:49883"/>
    </cofactor>
</comment>
<evidence type="ECO:0000313" key="9">
    <source>
        <dbReference type="Proteomes" id="UP000515928"/>
    </source>
</evidence>
<dbReference type="InterPro" id="IPR023404">
    <property type="entry name" value="rSAM_horseshoe"/>
</dbReference>
<keyword evidence="9" id="KW-1185">Reference proteome</keyword>
<dbReference type="PROSITE" id="PS51918">
    <property type="entry name" value="RADICAL_SAM"/>
    <property type="match status" value="1"/>
</dbReference>
<dbReference type="InterPro" id="IPR032432">
    <property type="entry name" value="Radical_SAM_C"/>
</dbReference>
<evidence type="ECO:0000256" key="3">
    <source>
        <dbReference type="ARBA" id="ARBA00022691"/>
    </source>
</evidence>
<dbReference type="PANTHER" id="PTHR11135">
    <property type="entry name" value="HISTONE ACETYLTRANSFERASE-RELATED"/>
    <property type="match status" value="1"/>
</dbReference>
<dbReference type="Pfam" id="PF04055">
    <property type="entry name" value="Radical_SAM"/>
    <property type="match status" value="1"/>
</dbReference>
<dbReference type="SFLD" id="SFLDG01086">
    <property type="entry name" value="elongater_protein-like"/>
    <property type="match status" value="1"/>
</dbReference>
<dbReference type="GO" id="GO:0046872">
    <property type="term" value="F:metal ion binding"/>
    <property type="evidence" value="ECO:0007669"/>
    <property type="project" value="UniProtKB-KW"/>
</dbReference>
<name>A0A7G9RZG6_9FIRM</name>
<keyword evidence="4" id="KW-0479">Metal-binding</keyword>
<reference evidence="8 9" key="1">
    <citation type="submission" date="2020-08" db="EMBL/GenBank/DDBJ databases">
        <title>Genome sequence of Erysipelothrix inopinata DSM 15511T.</title>
        <authorList>
            <person name="Hyun D.-W."/>
            <person name="Bae J.-W."/>
        </authorList>
    </citation>
    <scope>NUCLEOTIDE SEQUENCE [LARGE SCALE GENOMIC DNA]</scope>
    <source>
        <strain evidence="8 9">DSM 15511</strain>
    </source>
</reference>
<dbReference type="GO" id="GO:0003824">
    <property type="term" value="F:catalytic activity"/>
    <property type="evidence" value="ECO:0007669"/>
    <property type="project" value="InterPro"/>
</dbReference>
<evidence type="ECO:0000313" key="8">
    <source>
        <dbReference type="EMBL" id="QNN60991.1"/>
    </source>
</evidence>
<evidence type="ECO:0000256" key="4">
    <source>
        <dbReference type="ARBA" id="ARBA00022723"/>
    </source>
</evidence>
<dbReference type="Proteomes" id="UP000515928">
    <property type="component" value="Chromosome"/>
</dbReference>
<dbReference type="InterPro" id="IPR039661">
    <property type="entry name" value="ELP3"/>
</dbReference>
<evidence type="ECO:0000256" key="1">
    <source>
        <dbReference type="ARBA" id="ARBA00001966"/>
    </source>
</evidence>
<sequence length="312" mass="35465">MKNNPFPYTTDNKRYHTYNYFTRTHYGNKAFKVSIDAGFTCPNRDGTCASGGCNFCSDRGSGDMILQTPDIEAQIHHSTDIMKSKWPDASLIAYFQAYSNTHADLQTLKDLYTPFFHDDRFVSIDIATRSDCLDDEKIAYFSEMAKLKDLTIEIGLQSIHPETSEWMNRGHDLDSVTQCIQKLKVANIRTCVHIINGFPIETIEDMIETAAYLAELKPAMVKIHMLHIIAGTKLGSQYKRNPFPIMDQETYVDLVVRQLEILPADIVIARLTGDGIPDDLLAPNWTLKKVQVLNDIDKLMVARDTWQGKYAK</sequence>
<dbReference type="RefSeq" id="WP_187534109.1">
    <property type="nucleotide sequence ID" value="NZ_CBCSHU010000014.1"/>
</dbReference>
<evidence type="ECO:0000256" key="2">
    <source>
        <dbReference type="ARBA" id="ARBA00022485"/>
    </source>
</evidence>
<feature type="domain" description="Radical SAM core" evidence="7">
    <location>
        <begin position="25"/>
        <end position="265"/>
    </location>
</feature>
<evidence type="ECO:0000256" key="5">
    <source>
        <dbReference type="ARBA" id="ARBA00023004"/>
    </source>
</evidence>
<dbReference type="SFLD" id="SFLDS00029">
    <property type="entry name" value="Radical_SAM"/>
    <property type="match status" value="1"/>
</dbReference>
<keyword evidence="5" id="KW-0408">Iron</keyword>
<accession>A0A7G9RZG6</accession>